<dbReference type="SUPFAM" id="SSF52172">
    <property type="entry name" value="CheY-like"/>
    <property type="match status" value="1"/>
</dbReference>
<dbReference type="Proteomes" id="UP000239576">
    <property type="component" value="Unassembled WGS sequence"/>
</dbReference>
<organism evidence="5 6">
    <name type="scientific">Stenomitos frigidus ULC18</name>
    <dbReference type="NCBI Taxonomy" id="2107698"/>
    <lineage>
        <taxon>Bacteria</taxon>
        <taxon>Bacillati</taxon>
        <taxon>Cyanobacteriota</taxon>
        <taxon>Cyanophyceae</taxon>
        <taxon>Leptolyngbyales</taxon>
        <taxon>Leptolyngbyaceae</taxon>
        <taxon>Stenomitos</taxon>
    </lineage>
</organism>
<comment type="caution">
    <text evidence="5">The sequence shown here is derived from an EMBL/GenBank/DDBJ whole genome shotgun (WGS) entry which is preliminary data.</text>
</comment>
<dbReference type="EMBL" id="PVWK01000161">
    <property type="protein sequence ID" value="PSB23545.1"/>
    <property type="molecule type" value="Genomic_DNA"/>
</dbReference>
<dbReference type="RefSeq" id="WP_106261157.1">
    <property type="nucleotide sequence ID" value="NZ_CAWNSW010000115.1"/>
</dbReference>
<dbReference type="GO" id="GO:0000160">
    <property type="term" value="P:phosphorelay signal transduction system"/>
    <property type="evidence" value="ECO:0007669"/>
    <property type="project" value="UniProtKB-KW"/>
</dbReference>
<dbReference type="InterPro" id="IPR011006">
    <property type="entry name" value="CheY-like_superfamily"/>
</dbReference>
<evidence type="ECO:0000313" key="6">
    <source>
        <dbReference type="Proteomes" id="UP000239576"/>
    </source>
</evidence>
<gene>
    <name evidence="5" type="ORF">C7B82_30835</name>
</gene>
<protein>
    <submittedName>
        <fullName evidence="5">Two-component system response regulator</fullName>
    </submittedName>
</protein>
<dbReference type="PANTHER" id="PTHR44591">
    <property type="entry name" value="STRESS RESPONSE REGULATOR PROTEIN 1"/>
    <property type="match status" value="1"/>
</dbReference>
<evidence type="ECO:0000256" key="3">
    <source>
        <dbReference type="PROSITE-ProRule" id="PRU00169"/>
    </source>
</evidence>
<keyword evidence="6" id="KW-1185">Reference proteome</keyword>
<feature type="modified residue" description="4-aspartylphosphate" evidence="3">
    <location>
        <position position="52"/>
    </location>
</feature>
<keyword evidence="1 3" id="KW-0597">Phosphoprotein</keyword>
<dbReference type="InterPro" id="IPR001789">
    <property type="entry name" value="Sig_transdc_resp-reg_receiver"/>
</dbReference>
<dbReference type="Pfam" id="PF00072">
    <property type="entry name" value="Response_reg"/>
    <property type="match status" value="1"/>
</dbReference>
<dbReference type="PANTHER" id="PTHR44591:SF14">
    <property type="entry name" value="PROTEIN PILG"/>
    <property type="match status" value="1"/>
</dbReference>
<name>A0A2T1DSU2_9CYAN</name>
<dbReference type="SMART" id="SM00448">
    <property type="entry name" value="REC"/>
    <property type="match status" value="1"/>
</dbReference>
<dbReference type="Gene3D" id="3.40.50.2300">
    <property type="match status" value="1"/>
</dbReference>
<reference evidence="6" key="1">
    <citation type="submission" date="2018-02" db="EMBL/GenBank/DDBJ databases">
        <authorList>
            <person name="Moore K."/>
            <person name="Momper L."/>
        </authorList>
    </citation>
    <scope>NUCLEOTIDE SEQUENCE [LARGE SCALE GENOMIC DNA]</scope>
    <source>
        <strain evidence="6">ULC18</strain>
    </source>
</reference>
<dbReference type="PROSITE" id="PS50110">
    <property type="entry name" value="RESPONSE_REGULATORY"/>
    <property type="match status" value="1"/>
</dbReference>
<reference evidence="5 6" key="2">
    <citation type="submission" date="2018-03" db="EMBL/GenBank/DDBJ databases">
        <title>The ancient ancestry and fast evolution of plastids.</title>
        <authorList>
            <person name="Moore K.R."/>
            <person name="Magnabosco C."/>
            <person name="Momper L."/>
            <person name="Gold D.A."/>
            <person name="Bosak T."/>
            <person name="Fournier G.P."/>
        </authorList>
    </citation>
    <scope>NUCLEOTIDE SEQUENCE [LARGE SCALE GENOMIC DNA]</scope>
    <source>
        <strain evidence="5 6">ULC18</strain>
    </source>
</reference>
<evidence type="ECO:0000256" key="2">
    <source>
        <dbReference type="ARBA" id="ARBA00023012"/>
    </source>
</evidence>
<keyword evidence="2" id="KW-0902">Two-component regulatory system</keyword>
<dbReference type="OrthoDB" id="457440at2"/>
<accession>A0A2T1DSU2</accession>
<proteinExistence type="predicted"/>
<feature type="domain" description="Response regulatory" evidence="4">
    <location>
        <begin position="3"/>
        <end position="119"/>
    </location>
</feature>
<evidence type="ECO:0000256" key="1">
    <source>
        <dbReference type="ARBA" id="ARBA00022553"/>
    </source>
</evidence>
<dbReference type="InterPro" id="IPR050595">
    <property type="entry name" value="Bact_response_regulator"/>
</dbReference>
<dbReference type="CDD" id="cd17574">
    <property type="entry name" value="REC_OmpR"/>
    <property type="match status" value="1"/>
</dbReference>
<dbReference type="AlphaFoldDB" id="A0A2T1DSU2"/>
<evidence type="ECO:0000313" key="5">
    <source>
        <dbReference type="EMBL" id="PSB23545.1"/>
    </source>
</evidence>
<sequence>MGTALVVEDSLTEMQILISCLQQAGINVLIAQSGEEAIATVNNQKPDVIVLDVVLPGCSGFEVCRRLKAGATTSDIPIVMCSTKSGEMDRFWGMKQGADAYIAKPIDQAELVRTIKQLIQH</sequence>
<evidence type="ECO:0000259" key="4">
    <source>
        <dbReference type="PROSITE" id="PS50110"/>
    </source>
</evidence>